<evidence type="ECO:0000256" key="1">
    <source>
        <dbReference type="SAM" id="MobiDB-lite"/>
    </source>
</evidence>
<proteinExistence type="predicted"/>
<sequence>MYQQHHQPSQFYQYSPFASQFQINPSIPRDWGQPQTPYSYPIAPPFALNPGAPLYNPTSDLHRMQSHQQENRQPPASQQTAHRRRPVIQTDLGLAPSSDSSPNTPQFFQPRSQRRDIQVKPDYAAGLSAALQVAHGLRNGGNRLPPVPVPVPAVHDIPGLLQPTSESYLASRLSAMLEPAQHERPPPLFTNEVAFHHEDRSLTRQVSQTERAHQRVESFRPQNSRPVSLFPVPEMTTTQADTRDEDLKEEAEAKSAAEETQQSSRVEERENGESNRDEAPAVIRERSGAVDELGIDSFPPRVVKKSEQEPKVQPSQHSEREQPSKEQPSQEQPAQESSHPKSSHPRSSHPRSSHLRSSHSRSRPELLRQRPHRPSQNPHHRRSRRTLSPNTQHPTQLQGVPKSKSSLPQEKHRLQLHGRNSMKAN</sequence>
<evidence type="ECO:0000313" key="3">
    <source>
        <dbReference type="Proteomes" id="UP000799302"/>
    </source>
</evidence>
<feature type="region of interest" description="Disordered" evidence="1">
    <location>
        <begin position="49"/>
        <end position="115"/>
    </location>
</feature>
<protein>
    <submittedName>
        <fullName evidence="2">Uncharacterized protein</fullName>
    </submittedName>
</protein>
<keyword evidence="3" id="KW-1185">Reference proteome</keyword>
<feature type="compositionally biased region" description="Basic residues" evidence="1">
    <location>
        <begin position="369"/>
        <end position="385"/>
    </location>
</feature>
<organism evidence="2 3">
    <name type="scientific">Microthyrium microscopicum</name>
    <dbReference type="NCBI Taxonomy" id="703497"/>
    <lineage>
        <taxon>Eukaryota</taxon>
        <taxon>Fungi</taxon>
        <taxon>Dikarya</taxon>
        <taxon>Ascomycota</taxon>
        <taxon>Pezizomycotina</taxon>
        <taxon>Dothideomycetes</taxon>
        <taxon>Dothideomycetes incertae sedis</taxon>
        <taxon>Microthyriales</taxon>
        <taxon>Microthyriaceae</taxon>
        <taxon>Microthyrium</taxon>
    </lineage>
</organism>
<feature type="compositionally biased region" description="Basic residues" evidence="1">
    <location>
        <begin position="341"/>
        <end position="361"/>
    </location>
</feature>
<reference evidence="2" key="1">
    <citation type="journal article" date="2020" name="Stud. Mycol.">
        <title>101 Dothideomycetes genomes: a test case for predicting lifestyles and emergence of pathogens.</title>
        <authorList>
            <person name="Haridas S."/>
            <person name="Albert R."/>
            <person name="Binder M."/>
            <person name="Bloem J."/>
            <person name="Labutti K."/>
            <person name="Salamov A."/>
            <person name="Andreopoulos B."/>
            <person name="Baker S."/>
            <person name="Barry K."/>
            <person name="Bills G."/>
            <person name="Bluhm B."/>
            <person name="Cannon C."/>
            <person name="Castanera R."/>
            <person name="Culley D."/>
            <person name="Daum C."/>
            <person name="Ezra D."/>
            <person name="Gonzalez J."/>
            <person name="Henrissat B."/>
            <person name="Kuo A."/>
            <person name="Liang C."/>
            <person name="Lipzen A."/>
            <person name="Lutzoni F."/>
            <person name="Magnuson J."/>
            <person name="Mondo S."/>
            <person name="Nolan M."/>
            <person name="Ohm R."/>
            <person name="Pangilinan J."/>
            <person name="Park H.-J."/>
            <person name="Ramirez L."/>
            <person name="Alfaro M."/>
            <person name="Sun H."/>
            <person name="Tritt A."/>
            <person name="Yoshinaga Y."/>
            <person name="Zwiers L.-H."/>
            <person name="Turgeon B."/>
            <person name="Goodwin S."/>
            <person name="Spatafora J."/>
            <person name="Crous P."/>
            <person name="Grigoriev I."/>
        </authorList>
    </citation>
    <scope>NUCLEOTIDE SEQUENCE</scope>
    <source>
        <strain evidence="2">CBS 115976</strain>
    </source>
</reference>
<accession>A0A6A6UH96</accession>
<feature type="compositionally biased region" description="Polar residues" evidence="1">
    <location>
        <begin position="97"/>
        <end position="111"/>
    </location>
</feature>
<dbReference type="EMBL" id="MU004232">
    <property type="protein sequence ID" value="KAF2671639.1"/>
    <property type="molecule type" value="Genomic_DNA"/>
</dbReference>
<feature type="region of interest" description="Disordered" evidence="1">
    <location>
        <begin position="25"/>
        <end position="44"/>
    </location>
</feature>
<feature type="region of interest" description="Disordered" evidence="1">
    <location>
        <begin position="200"/>
        <end position="425"/>
    </location>
</feature>
<evidence type="ECO:0000313" key="2">
    <source>
        <dbReference type="EMBL" id="KAF2671639.1"/>
    </source>
</evidence>
<name>A0A6A6UH96_9PEZI</name>
<feature type="compositionally biased region" description="Polar residues" evidence="1">
    <location>
        <begin position="386"/>
        <end position="408"/>
    </location>
</feature>
<gene>
    <name evidence="2" type="ORF">BT63DRAFT_176023</name>
</gene>
<feature type="compositionally biased region" description="Polar residues" evidence="1">
    <location>
        <begin position="66"/>
        <end position="80"/>
    </location>
</feature>
<feature type="compositionally biased region" description="Basic and acidic residues" evidence="1">
    <location>
        <begin position="241"/>
        <end position="257"/>
    </location>
</feature>
<dbReference type="Proteomes" id="UP000799302">
    <property type="component" value="Unassembled WGS sequence"/>
</dbReference>
<dbReference type="AlphaFoldDB" id="A0A6A6UH96"/>
<feature type="compositionally biased region" description="Basic and acidic residues" evidence="1">
    <location>
        <begin position="265"/>
        <end position="289"/>
    </location>
</feature>
<feature type="compositionally biased region" description="Low complexity" evidence="1">
    <location>
        <begin position="325"/>
        <end position="337"/>
    </location>
</feature>